<reference evidence="1" key="2">
    <citation type="submission" date="2025-09" db="UniProtKB">
        <authorList>
            <consortium name="EnsemblPlants"/>
        </authorList>
    </citation>
    <scope>IDENTIFICATION</scope>
</reference>
<sequence length="811" mass="90166">MTRQHIQPSMPIVAILFVFLLSILRIPCSAARSTISAGERLAGDDKLVSSNGKFALGFFQPGSEYSSPQTPSHWYIGIWFDKVHKLAPLWVANRVSPVVNLEMSELTISNQGNLVILNQATKSTIWSTRANITAKNTTVVLRDDGNLILTDASNSSNIIWQSFDYPTDGLVPSAKQGIDKVTGLNRRLVSKKSLINPAPGRYCVELDTTGTGQFLYKLCNSSIVYWSSGEWNGHYFNSMPVMSTASVFKFEFVNNHKEEYFRKYLLDENLISLSLLDISGQEKQLIWVESSQDWVTVYSQPNDQCDVYATCGPFTICNSNTSQVCDCMKGFSIRSPKDWEIEDRSGGCIRTMPLDCCTRNQRRNTTTDKFYSLTGITLPAMARVTEAIGSIDHCAQACLHDCSCIAYSYGNGCSLWYDDLLNIKHDKTGTSSDGEVLYLRISAKEAESWRDKKGRKDVILAVTAASVVALSLLTVVMWFLLIWKSKRKRVRSMYNNVQGGNGIVAFRYIDLQQATKNFSQKLGGGSFGSVFKGLLTDSTAIAVKRLDGVHQGEKQFRAEVSSIGIIQHINLVKLIGFCCQGTTRLLVYEYMPNLSLDAHLLRSNTKVLSWSVRYRIALGIARGLAYLHESCRDQIIHCDIKPQNILLDTSFVPKIADFGMAKFLGRDFSRVLTTFRGTIGYLAPEWISGVAITPKVDVYSYGMMLLEIVSGQSNSTCKEYSSTSDPSAYFPVQVASKLLEGDIVSLLDDKLLGDVNLDEAERICKVACWCIQDSEFNRPTMGEVVQILEGLLEVEVPPVPRLLQAIAGNPP</sequence>
<evidence type="ECO:0000313" key="1">
    <source>
        <dbReference type="EnsemblPlants" id="AVESA.00010b.r2.3DG0559130.1.CDS.1"/>
    </source>
</evidence>
<dbReference type="Proteomes" id="UP001732700">
    <property type="component" value="Chromosome 3D"/>
</dbReference>
<dbReference type="EnsemblPlants" id="AVESA.00010b.r2.3DG0559130.1">
    <property type="protein sequence ID" value="AVESA.00010b.r2.3DG0559130.1.CDS.1"/>
    <property type="gene ID" value="AVESA.00010b.r2.3DG0559130"/>
</dbReference>
<accession>A0ACD5W2T9</accession>
<reference evidence="1" key="1">
    <citation type="submission" date="2021-05" db="EMBL/GenBank/DDBJ databases">
        <authorList>
            <person name="Scholz U."/>
            <person name="Mascher M."/>
            <person name="Fiebig A."/>
        </authorList>
    </citation>
    <scope>NUCLEOTIDE SEQUENCE [LARGE SCALE GENOMIC DNA]</scope>
</reference>
<proteinExistence type="predicted"/>
<name>A0ACD5W2T9_AVESA</name>
<protein>
    <submittedName>
        <fullName evidence="1">Uncharacterized protein</fullName>
    </submittedName>
</protein>
<evidence type="ECO:0000313" key="2">
    <source>
        <dbReference type="Proteomes" id="UP001732700"/>
    </source>
</evidence>
<organism evidence="1 2">
    <name type="scientific">Avena sativa</name>
    <name type="common">Oat</name>
    <dbReference type="NCBI Taxonomy" id="4498"/>
    <lineage>
        <taxon>Eukaryota</taxon>
        <taxon>Viridiplantae</taxon>
        <taxon>Streptophyta</taxon>
        <taxon>Embryophyta</taxon>
        <taxon>Tracheophyta</taxon>
        <taxon>Spermatophyta</taxon>
        <taxon>Magnoliopsida</taxon>
        <taxon>Liliopsida</taxon>
        <taxon>Poales</taxon>
        <taxon>Poaceae</taxon>
        <taxon>BOP clade</taxon>
        <taxon>Pooideae</taxon>
        <taxon>Poodae</taxon>
        <taxon>Poeae</taxon>
        <taxon>Poeae Chloroplast Group 1 (Aveneae type)</taxon>
        <taxon>Aveninae</taxon>
        <taxon>Avena</taxon>
    </lineage>
</organism>
<keyword evidence="2" id="KW-1185">Reference proteome</keyword>